<dbReference type="AlphaFoldDB" id="N9N386"/>
<dbReference type="Proteomes" id="UP000013261">
    <property type="component" value="Unassembled WGS sequence"/>
</dbReference>
<proteinExistence type="predicted"/>
<keyword evidence="3" id="KW-1185">Reference proteome</keyword>
<dbReference type="eggNOG" id="ENOG5031RTP">
    <property type="taxonomic scope" value="Bacteria"/>
</dbReference>
<evidence type="ECO:0000313" key="2">
    <source>
        <dbReference type="EMBL" id="ENW97321.1"/>
    </source>
</evidence>
<feature type="chain" id="PRO_5004147441" description="Lipoprotein" evidence="1">
    <location>
        <begin position="30"/>
        <end position="187"/>
    </location>
</feature>
<name>N9N386_9GAMM</name>
<organism evidence="2 3">
    <name type="scientific">Acinetobacter dispersus</name>
    <dbReference type="NCBI Taxonomy" id="70348"/>
    <lineage>
        <taxon>Bacteria</taxon>
        <taxon>Pseudomonadati</taxon>
        <taxon>Pseudomonadota</taxon>
        <taxon>Gammaproteobacteria</taxon>
        <taxon>Moraxellales</taxon>
        <taxon>Moraxellaceae</taxon>
        <taxon>Acinetobacter</taxon>
    </lineage>
</organism>
<accession>N9N386</accession>
<gene>
    <name evidence="2" type="ORF">F904_00159</name>
</gene>
<evidence type="ECO:0000313" key="3">
    <source>
        <dbReference type="Proteomes" id="UP000013261"/>
    </source>
</evidence>
<evidence type="ECO:0008006" key="4">
    <source>
        <dbReference type="Google" id="ProtNLM"/>
    </source>
</evidence>
<dbReference type="PATRIC" id="fig|1217703.3.peg.148"/>
<dbReference type="HOGENOM" id="CLU_1591006_0_0_6"/>
<dbReference type="EMBL" id="APRL01000001">
    <property type="protein sequence ID" value="ENW97321.1"/>
    <property type="molecule type" value="Genomic_DNA"/>
</dbReference>
<reference evidence="2 3" key="1">
    <citation type="submission" date="2013-02" db="EMBL/GenBank/DDBJ databases">
        <title>The Genome Sequence of Acinetobacter sp. ANC 4105.</title>
        <authorList>
            <consortium name="The Broad Institute Genome Sequencing Platform"/>
            <consortium name="The Broad Institute Genome Sequencing Center for Infectious Disease"/>
            <person name="Cerqueira G."/>
            <person name="Feldgarden M."/>
            <person name="Courvalin P."/>
            <person name="Perichon B."/>
            <person name="Grillot-Courvalin C."/>
            <person name="Clermont D."/>
            <person name="Rocha E."/>
            <person name="Yoon E.-J."/>
            <person name="Nemec A."/>
            <person name="Walker B."/>
            <person name="Young S.K."/>
            <person name="Zeng Q."/>
            <person name="Gargeya S."/>
            <person name="Fitzgerald M."/>
            <person name="Haas B."/>
            <person name="Abouelleil A."/>
            <person name="Alvarado L."/>
            <person name="Arachchi H.M."/>
            <person name="Berlin A.M."/>
            <person name="Chapman S.B."/>
            <person name="Dewar J."/>
            <person name="Goldberg J."/>
            <person name="Griggs A."/>
            <person name="Gujja S."/>
            <person name="Hansen M."/>
            <person name="Howarth C."/>
            <person name="Imamovic A."/>
            <person name="Larimer J."/>
            <person name="McCowan C."/>
            <person name="Murphy C."/>
            <person name="Neiman D."/>
            <person name="Pearson M."/>
            <person name="Priest M."/>
            <person name="Roberts A."/>
            <person name="Saif S."/>
            <person name="Shea T."/>
            <person name="Sisk P."/>
            <person name="Sykes S."/>
            <person name="Wortman J."/>
            <person name="Nusbaum C."/>
            <person name="Birren B."/>
        </authorList>
    </citation>
    <scope>NUCLEOTIDE SEQUENCE [LARGE SCALE GENOMIC DNA]</scope>
    <source>
        <strain evidence="2 3">ANC 4105</strain>
    </source>
</reference>
<protein>
    <recommendedName>
        <fullName evidence="4">Lipoprotein</fullName>
    </recommendedName>
</protein>
<feature type="signal peptide" evidence="1">
    <location>
        <begin position="1"/>
        <end position="29"/>
    </location>
</feature>
<comment type="caution">
    <text evidence="2">The sequence shown here is derived from an EMBL/GenBank/DDBJ whole genome shotgun (WGS) entry which is preliminary data.</text>
</comment>
<sequence length="187" mass="20464">MPKLGNLAVNKFKILLILIAGFTAACSQADNTNKLTEQEVENDLNKAREASLYAQFNQLYYTKFVFSAAYEEATQVSKTNDQLLNFASYQAHAIKTTYDTLGINLSGDLKALSEGKNSAMTLNALDALCVGNKFIGKYSALKVKSGSKISPDVKDLSDKALALQPEIEKILKNSANPMDDIQCLKLK</sequence>
<keyword evidence="1" id="KW-0732">Signal</keyword>
<evidence type="ECO:0000256" key="1">
    <source>
        <dbReference type="SAM" id="SignalP"/>
    </source>
</evidence>
<dbReference type="PROSITE" id="PS51257">
    <property type="entry name" value="PROKAR_LIPOPROTEIN"/>
    <property type="match status" value="1"/>
</dbReference>